<dbReference type="InterPro" id="IPR029058">
    <property type="entry name" value="AB_hydrolase_fold"/>
</dbReference>
<comment type="caution">
    <text evidence="2">The sequence shown here is derived from an EMBL/GenBank/DDBJ whole genome shotgun (WGS) entry which is preliminary data.</text>
</comment>
<dbReference type="AlphaFoldDB" id="A0A8J3NA07"/>
<dbReference type="InterPro" id="IPR036271">
    <property type="entry name" value="Tet_transcr_reg_TetR-rel_C_sf"/>
</dbReference>
<keyword evidence="3" id="KW-1185">Reference proteome</keyword>
<dbReference type="SUPFAM" id="SSF48498">
    <property type="entry name" value="Tetracyclin repressor-like, C-terminal domain"/>
    <property type="match status" value="1"/>
</dbReference>
<evidence type="ECO:0000313" key="2">
    <source>
        <dbReference type="EMBL" id="GHO99887.1"/>
    </source>
</evidence>
<dbReference type="Gene3D" id="3.40.50.1820">
    <property type="entry name" value="alpha/beta hydrolase"/>
    <property type="match status" value="1"/>
</dbReference>
<sequence>MSLSTAFEHHTAQVGDVTIHYVRMGNGAPLVLLHGWYFGSKEGLFQAVVAFDRSRLAQAMQGPPEHLAERLLKNALGDPAGRDHDLFVTLLRSSDYPPAASYMRTLLDLLSADLATQTTASDAELRADLVVALITGIVVLRRLVGKTSLSEATTEALLPSFQHVLSVLLPDVGAGDLSNK</sequence>
<reference evidence="2" key="1">
    <citation type="submission" date="2020-10" db="EMBL/GenBank/DDBJ databases">
        <title>Taxonomic study of unclassified bacteria belonging to the class Ktedonobacteria.</title>
        <authorList>
            <person name="Yabe S."/>
            <person name="Wang C.M."/>
            <person name="Zheng Y."/>
            <person name="Sakai Y."/>
            <person name="Cavaletti L."/>
            <person name="Monciardini P."/>
            <person name="Donadio S."/>
        </authorList>
    </citation>
    <scope>NUCLEOTIDE SEQUENCE</scope>
    <source>
        <strain evidence="2">ID150040</strain>
    </source>
</reference>
<dbReference type="InterPro" id="IPR041678">
    <property type="entry name" value="TetR_C_16"/>
</dbReference>
<dbReference type="Pfam" id="PF17920">
    <property type="entry name" value="TetR_C_16"/>
    <property type="match status" value="1"/>
</dbReference>
<dbReference type="RefSeq" id="WP_220210499.1">
    <property type="nucleotide sequence ID" value="NZ_BNJK01000002.1"/>
</dbReference>
<evidence type="ECO:0000313" key="3">
    <source>
        <dbReference type="Proteomes" id="UP000597444"/>
    </source>
</evidence>
<name>A0A8J3NA07_9CHLR</name>
<evidence type="ECO:0000259" key="1">
    <source>
        <dbReference type="Pfam" id="PF17920"/>
    </source>
</evidence>
<gene>
    <name evidence="2" type="ORF">KSF_099350</name>
</gene>
<protein>
    <recommendedName>
        <fullName evidence="1">Tetracyclin repressor-like C-terminal domain-containing protein</fullName>
    </recommendedName>
</protein>
<dbReference type="EMBL" id="BNJK01000002">
    <property type="protein sequence ID" value="GHO99887.1"/>
    <property type="molecule type" value="Genomic_DNA"/>
</dbReference>
<accession>A0A8J3NA07</accession>
<feature type="domain" description="Tetracyclin repressor-like C-terminal" evidence="1">
    <location>
        <begin position="65"/>
        <end position="167"/>
    </location>
</feature>
<dbReference type="Gene3D" id="1.10.357.10">
    <property type="entry name" value="Tetracycline Repressor, domain 2"/>
    <property type="match status" value="1"/>
</dbReference>
<dbReference type="SUPFAM" id="SSF53474">
    <property type="entry name" value="alpha/beta-Hydrolases"/>
    <property type="match status" value="1"/>
</dbReference>
<dbReference type="Proteomes" id="UP000597444">
    <property type="component" value="Unassembled WGS sequence"/>
</dbReference>
<proteinExistence type="predicted"/>
<organism evidence="2 3">
    <name type="scientific">Reticulibacter mediterranei</name>
    <dbReference type="NCBI Taxonomy" id="2778369"/>
    <lineage>
        <taxon>Bacteria</taxon>
        <taxon>Bacillati</taxon>
        <taxon>Chloroflexota</taxon>
        <taxon>Ktedonobacteria</taxon>
        <taxon>Ktedonobacterales</taxon>
        <taxon>Reticulibacteraceae</taxon>
        <taxon>Reticulibacter</taxon>
    </lineage>
</organism>